<dbReference type="PANTHER" id="PTHR16631:SF24">
    <property type="entry name" value="FAMILY 17 GLUCOSIDASE SCW11-RELATED"/>
    <property type="match status" value="1"/>
</dbReference>
<name>A0ABR3UDY6_9PLEO</name>
<feature type="region of interest" description="Disordered" evidence="13">
    <location>
        <begin position="55"/>
        <end position="388"/>
    </location>
</feature>
<dbReference type="EMBL" id="JBHGVX010000006">
    <property type="protein sequence ID" value="KAL1794722.1"/>
    <property type="molecule type" value="Genomic_DNA"/>
</dbReference>
<feature type="compositionally biased region" description="Low complexity" evidence="13">
    <location>
        <begin position="289"/>
        <end position="319"/>
    </location>
</feature>
<comment type="subcellular location">
    <subcellularLocation>
        <location evidence="1">Secreted</location>
        <location evidence="1">Cell wall</location>
    </subcellularLocation>
</comment>
<evidence type="ECO:0000256" key="7">
    <source>
        <dbReference type="ARBA" id="ARBA00023295"/>
    </source>
</evidence>
<feature type="signal peptide" evidence="14">
    <location>
        <begin position="1"/>
        <end position="16"/>
    </location>
</feature>
<evidence type="ECO:0000256" key="2">
    <source>
        <dbReference type="ARBA" id="ARBA00008773"/>
    </source>
</evidence>
<reference evidence="15 16" key="1">
    <citation type="submission" date="2024-09" db="EMBL/GenBank/DDBJ databases">
        <title>T2T genomes of carrot and Alternaria dauci and their utility for understanding host-pathogen interaction during carrot leaf blight disease.</title>
        <authorList>
            <person name="Liu W."/>
            <person name="Xu S."/>
            <person name="Ou C."/>
            <person name="Liu X."/>
            <person name="Zhuang F."/>
            <person name="Deng X.W."/>
        </authorList>
    </citation>
    <scope>NUCLEOTIDE SEQUENCE [LARGE SCALE GENOMIC DNA]</scope>
    <source>
        <strain evidence="15 16">A2016</strain>
    </source>
</reference>
<dbReference type="RefSeq" id="XP_069305306.1">
    <property type="nucleotide sequence ID" value="XM_069452678.1"/>
</dbReference>
<dbReference type="InterPro" id="IPR017853">
    <property type="entry name" value="GH"/>
</dbReference>
<protein>
    <recommendedName>
        <fullName evidence="9">Probable beta-glucosidase btgE</fullName>
    </recommendedName>
    <alternativeName>
        <fullName evidence="10">Beta-D-glucoside glucohydrolase btgE</fullName>
    </alternativeName>
    <alternativeName>
        <fullName evidence="12">Cellobiase btgE</fullName>
    </alternativeName>
    <alternativeName>
        <fullName evidence="11">Gentiobiase btgE</fullName>
    </alternativeName>
</protein>
<organism evidence="15 16">
    <name type="scientific">Alternaria dauci</name>
    <dbReference type="NCBI Taxonomy" id="48095"/>
    <lineage>
        <taxon>Eukaryota</taxon>
        <taxon>Fungi</taxon>
        <taxon>Dikarya</taxon>
        <taxon>Ascomycota</taxon>
        <taxon>Pezizomycotina</taxon>
        <taxon>Dothideomycetes</taxon>
        <taxon>Pleosporomycetidae</taxon>
        <taxon>Pleosporales</taxon>
        <taxon>Pleosporineae</taxon>
        <taxon>Pleosporaceae</taxon>
        <taxon>Alternaria</taxon>
        <taxon>Alternaria sect. Porri</taxon>
    </lineage>
</organism>
<evidence type="ECO:0000256" key="14">
    <source>
        <dbReference type="SAM" id="SignalP"/>
    </source>
</evidence>
<dbReference type="GeneID" id="96086860"/>
<evidence type="ECO:0000313" key="15">
    <source>
        <dbReference type="EMBL" id="KAL1794722.1"/>
    </source>
</evidence>
<dbReference type="InterPro" id="IPR050732">
    <property type="entry name" value="Beta-glucan_modifiers"/>
</dbReference>
<keyword evidence="16" id="KW-1185">Reference proteome</keyword>
<keyword evidence="7" id="KW-0326">Glycosidase</keyword>
<evidence type="ECO:0000256" key="8">
    <source>
        <dbReference type="ARBA" id="ARBA00024983"/>
    </source>
</evidence>
<evidence type="ECO:0000256" key="6">
    <source>
        <dbReference type="ARBA" id="ARBA00022801"/>
    </source>
</evidence>
<feature type="chain" id="PRO_5047286546" description="Probable beta-glucosidase btgE" evidence="14">
    <location>
        <begin position="17"/>
        <end position="673"/>
    </location>
</feature>
<dbReference type="SUPFAM" id="SSF51445">
    <property type="entry name" value="(Trans)glycosidases"/>
    <property type="match status" value="1"/>
</dbReference>
<proteinExistence type="inferred from homology"/>
<evidence type="ECO:0000313" key="16">
    <source>
        <dbReference type="Proteomes" id="UP001578633"/>
    </source>
</evidence>
<gene>
    <name evidence="15" type="ORF">ACET3X_006538</name>
</gene>
<evidence type="ECO:0000256" key="9">
    <source>
        <dbReference type="ARBA" id="ARBA00039284"/>
    </source>
</evidence>
<evidence type="ECO:0000256" key="11">
    <source>
        <dbReference type="ARBA" id="ARBA00041516"/>
    </source>
</evidence>
<evidence type="ECO:0000256" key="12">
    <source>
        <dbReference type="ARBA" id="ARBA00042762"/>
    </source>
</evidence>
<dbReference type="PANTHER" id="PTHR16631">
    <property type="entry name" value="GLUCAN 1,3-BETA-GLUCOSIDASE"/>
    <property type="match status" value="1"/>
</dbReference>
<comment type="caution">
    <text evidence="15">The sequence shown here is derived from an EMBL/GenBank/DDBJ whole genome shotgun (WGS) entry which is preliminary data.</text>
</comment>
<evidence type="ECO:0000256" key="5">
    <source>
        <dbReference type="ARBA" id="ARBA00022729"/>
    </source>
</evidence>
<keyword evidence="6" id="KW-0378">Hydrolase</keyword>
<comment type="function">
    <text evidence="8">Beta-glucosidases are one of a number of cellulolytic enzymes involved in the degradation of cellulosic biomass. Catalyzes the last step releasing glucose from the inhibitory cellobiose.</text>
</comment>
<evidence type="ECO:0000256" key="3">
    <source>
        <dbReference type="ARBA" id="ARBA00022512"/>
    </source>
</evidence>
<keyword evidence="3" id="KW-0134">Cell wall</keyword>
<dbReference type="Proteomes" id="UP001578633">
    <property type="component" value="Chromosome 6"/>
</dbReference>
<evidence type="ECO:0000256" key="1">
    <source>
        <dbReference type="ARBA" id="ARBA00004191"/>
    </source>
</evidence>
<accession>A0ABR3UDY6</accession>
<keyword evidence="4" id="KW-0964">Secreted</keyword>
<sequence>MRYSFVAAALVGSVVAAQHKAHAGFHMRRHGGHAAEESCEIITHTVTVTALPSMAPNSTMAVPPTAPETSTSCTEEGKTSVIVPTPNVPASTGEAPKPSSPAPVVPGTSAPGYPAVPESSKPAYPAVPESSIPAHPEVPISSAPGYPAVPESTKPAVPAVPESSTTCTEEEGKTSSTEAPKPSGPAPVPEESKPAYPTVPEVTQPAYPSVPEVSKPAVPEVSKPAVPEVPEASKPAVPESTTCTEEEGKPTGPAPVPEESKPAYPTVPEVTQPAYPSVPEVSKPAVPEVSKPAVPEVSKPVVPEVPEVSKPAVPEVPEASKPAYPSVPEVSKPAYPSVPESSKPAVPEVSKPASSKEAEKPKPTPSSTKEVEKPKPTGSYNQGDHIKTNGDKWAITYTPYANSGDCKTADEIAADIKKISELGFTTIRSYSTDCGVFEHVIPECSKYGLKVIYGIFLEAGGKDGRGPFSTYANDQLKDITDNAPKDSIAMLIVGNECVFNGNCDVNELGSYIDYVREELVRCGYEGVAVTTTETVGAWEEHGAALCDHIDVFTVQVHPYFTQSVSAEEAGDFAAQQLEQAAKVCPEAAAKGKYITEIGWPSAGTSNGLAVAGVEQQKTAMKKIMEKVGSEACLFSFQNDGWKDPGALNVEQNFGCVDAIIDASGLSLSIDVSL</sequence>
<evidence type="ECO:0000256" key="4">
    <source>
        <dbReference type="ARBA" id="ARBA00022525"/>
    </source>
</evidence>
<keyword evidence="5 14" id="KW-0732">Signal</keyword>
<evidence type="ECO:0000256" key="13">
    <source>
        <dbReference type="SAM" id="MobiDB-lite"/>
    </source>
</evidence>
<dbReference type="Gene3D" id="3.20.20.80">
    <property type="entry name" value="Glycosidases"/>
    <property type="match status" value="1"/>
</dbReference>
<comment type="similarity">
    <text evidence="2">Belongs to the glycosyl hydrolase 17 family.</text>
</comment>
<evidence type="ECO:0000256" key="10">
    <source>
        <dbReference type="ARBA" id="ARBA00041495"/>
    </source>
</evidence>